<dbReference type="SMART" id="SM00363">
    <property type="entry name" value="S4"/>
    <property type="match status" value="1"/>
</dbReference>
<keyword evidence="3" id="KW-0694">RNA-binding</keyword>
<dbReference type="InterPro" id="IPR000748">
    <property type="entry name" value="PsdUridine_synth_RsuA/RluB/E/F"/>
</dbReference>
<dbReference type="EMBL" id="CP017037">
    <property type="protein sequence ID" value="AOH38794.1"/>
    <property type="molecule type" value="Genomic_DNA"/>
</dbReference>
<dbReference type="Gene3D" id="3.30.70.580">
    <property type="entry name" value="Pseudouridine synthase I, catalytic domain, N-terminal subdomain"/>
    <property type="match status" value="1"/>
</dbReference>
<dbReference type="InterPro" id="IPR002942">
    <property type="entry name" value="S4_RNA-bd"/>
</dbReference>
<accession>A0A1B3WCW3</accession>
<evidence type="ECO:0000313" key="7">
    <source>
        <dbReference type="Proteomes" id="UP000094757"/>
    </source>
</evidence>
<dbReference type="EC" id="5.4.99.-" evidence="4"/>
<dbReference type="Gene3D" id="3.10.290.10">
    <property type="entry name" value="RNA-binding S4 domain"/>
    <property type="match status" value="1"/>
</dbReference>
<comment type="similarity">
    <text evidence="1 4">Belongs to the pseudouridine synthase RsuA family.</text>
</comment>
<proteinExistence type="inferred from homology"/>
<dbReference type="PANTHER" id="PTHR47683">
    <property type="entry name" value="PSEUDOURIDINE SYNTHASE FAMILY PROTEIN-RELATED"/>
    <property type="match status" value="1"/>
</dbReference>
<dbReference type="SUPFAM" id="SSF55120">
    <property type="entry name" value="Pseudouridine synthase"/>
    <property type="match status" value="1"/>
</dbReference>
<evidence type="ECO:0000259" key="5">
    <source>
        <dbReference type="SMART" id="SM00363"/>
    </source>
</evidence>
<dbReference type="CDD" id="cd02870">
    <property type="entry name" value="PseudoU_synth_RsuA_like"/>
    <property type="match status" value="1"/>
</dbReference>
<feature type="domain" description="RNA-binding S4" evidence="5">
    <location>
        <begin position="3"/>
        <end position="61"/>
    </location>
</feature>
<dbReference type="InterPro" id="IPR050343">
    <property type="entry name" value="RsuA_PseudoU_synthase"/>
</dbReference>
<dbReference type="GO" id="GO:0120159">
    <property type="term" value="F:rRNA pseudouridine synthase activity"/>
    <property type="evidence" value="ECO:0007669"/>
    <property type="project" value="UniProtKB-ARBA"/>
</dbReference>
<evidence type="ECO:0000256" key="4">
    <source>
        <dbReference type="RuleBase" id="RU003887"/>
    </source>
</evidence>
<dbReference type="PROSITE" id="PS01149">
    <property type="entry name" value="PSI_RSU"/>
    <property type="match status" value="1"/>
</dbReference>
<reference evidence="7" key="1">
    <citation type="submission" date="2016-08" db="EMBL/GenBank/DDBJ databases">
        <authorList>
            <person name="Holder M.E."/>
            <person name="Ajami N.J."/>
            <person name="Petrosino J.F."/>
        </authorList>
    </citation>
    <scope>NUCLEOTIDE SEQUENCE [LARGE SCALE GENOMIC DNA]</scope>
    <source>
        <strain evidence="7">F0677</strain>
    </source>
</reference>
<dbReference type="FunFam" id="3.10.290.10:FF:000003">
    <property type="entry name" value="Pseudouridine synthase"/>
    <property type="match status" value="1"/>
</dbReference>
<dbReference type="Pfam" id="PF00849">
    <property type="entry name" value="PseudoU_synth_2"/>
    <property type="match status" value="1"/>
</dbReference>
<sequence>MKERLQKIISHAGICSRRKAELLIQEGQVKVNGKVVRELGTEADLKRDKIEVKGELIHQEKPRYFLFNKPDCVITSVSDPAGRRTVIQYFPNVRERIFPVGRLDYHSEGLLLMTNDGNLDYLLTHPSKGVEKVYEVTVRGKFSQTLADNMSRGVKLKDGTRTAPCKVKVLSYESDRNRTHIQMTLHEGKNREIRRMMEVFHYPVFKLERVKYSFLTLKGVPRGEFRRLTSEEVKKLYELHQ</sequence>
<dbReference type="SUPFAM" id="SSF55174">
    <property type="entry name" value="Alpha-L RNA-binding motif"/>
    <property type="match status" value="1"/>
</dbReference>
<dbReference type="STRING" id="39950.BCB69_01630"/>
<gene>
    <name evidence="6" type="ORF">BCB69_01630</name>
</gene>
<dbReference type="GO" id="GO:0000455">
    <property type="term" value="P:enzyme-directed rRNA pseudouridine synthesis"/>
    <property type="evidence" value="ECO:0007669"/>
    <property type="project" value="UniProtKB-ARBA"/>
</dbReference>
<evidence type="ECO:0000256" key="1">
    <source>
        <dbReference type="ARBA" id="ARBA00008348"/>
    </source>
</evidence>
<dbReference type="InterPro" id="IPR020094">
    <property type="entry name" value="TruA/RsuA/RluB/E/F_N"/>
</dbReference>
<evidence type="ECO:0000256" key="3">
    <source>
        <dbReference type="PROSITE-ProRule" id="PRU00182"/>
    </source>
</evidence>
<organism evidence="6 7">
    <name type="scientific">Dialister pneumosintes</name>
    <dbReference type="NCBI Taxonomy" id="39950"/>
    <lineage>
        <taxon>Bacteria</taxon>
        <taxon>Bacillati</taxon>
        <taxon>Bacillota</taxon>
        <taxon>Negativicutes</taxon>
        <taxon>Veillonellales</taxon>
        <taxon>Veillonellaceae</taxon>
        <taxon>Dialister</taxon>
    </lineage>
</organism>
<evidence type="ECO:0000313" key="6">
    <source>
        <dbReference type="EMBL" id="AOH38794.1"/>
    </source>
</evidence>
<dbReference type="InterPro" id="IPR020103">
    <property type="entry name" value="PsdUridine_synth_cat_dom_sf"/>
</dbReference>
<dbReference type="PANTHER" id="PTHR47683:SF2">
    <property type="entry name" value="RNA-BINDING S4 DOMAIN-CONTAINING PROTEIN"/>
    <property type="match status" value="1"/>
</dbReference>
<dbReference type="KEGG" id="dpn:BCB69_01630"/>
<protein>
    <recommendedName>
        <fullName evidence="4">Pseudouridine synthase</fullName>
        <ecNumber evidence="4">5.4.99.-</ecNumber>
    </recommendedName>
</protein>
<dbReference type="AlphaFoldDB" id="A0A1B3WCW3"/>
<dbReference type="NCBIfam" id="TIGR00093">
    <property type="entry name" value="pseudouridine synthase"/>
    <property type="match status" value="1"/>
</dbReference>
<dbReference type="InterPro" id="IPR036986">
    <property type="entry name" value="S4_RNA-bd_sf"/>
</dbReference>
<dbReference type="PROSITE" id="PS50889">
    <property type="entry name" value="S4"/>
    <property type="match status" value="1"/>
</dbReference>
<dbReference type="GO" id="GO:0003723">
    <property type="term" value="F:RNA binding"/>
    <property type="evidence" value="ECO:0007669"/>
    <property type="project" value="UniProtKB-KW"/>
</dbReference>
<dbReference type="Pfam" id="PF01479">
    <property type="entry name" value="S4"/>
    <property type="match status" value="1"/>
</dbReference>
<dbReference type="InterPro" id="IPR006145">
    <property type="entry name" value="PsdUridine_synth_RsuA/RluA"/>
</dbReference>
<dbReference type="CDD" id="cd00165">
    <property type="entry name" value="S4"/>
    <property type="match status" value="1"/>
</dbReference>
<dbReference type="Proteomes" id="UP000094757">
    <property type="component" value="Chromosome"/>
</dbReference>
<evidence type="ECO:0000256" key="2">
    <source>
        <dbReference type="ARBA" id="ARBA00023235"/>
    </source>
</evidence>
<dbReference type="InterPro" id="IPR018496">
    <property type="entry name" value="PsdUridine_synth_RsuA/RluB_CS"/>
</dbReference>
<keyword evidence="2 4" id="KW-0413">Isomerase</keyword>
<dbReference type="Gene3D" id="3.30.70.1560">
    <property type="entry name" value="Alpha-L RNA-binding motif"/>
    <property type="match status" value="1"/>
</dbReference>
<dbReference type="InterPro" id="IPR042092">
    <property type="entry name" value="PsdUridine_s_RsuA/RluB/E/F_cat"/>
</dbReference>
<name>A0A1B3WCW3_9FIRM</name>